<dbReference type="AlphaFoldDB" id="A0A6G0W4P1"/>
<comment type="subcellular location">
    <subcellularLocation>
        <location evidence="1">Host cell</location>
    </subcellularLocation>
    <subcellularLocation>
        <location evidence="2">Secreted</location>
    </subcellularLocation>
</comment>
<gene>
    <name evidence="6" type="ORF">Ae201684_018664</name>
</gene>
<evidence type="ECO:0000313" key="7">
    <source>
        <dbReference type="Proteomes" id="UP000481153"/>
    </source>
</evidence>
<dbReference type="GO" id="GO:0005576">
    <property type="term" value="C:extracellular region"/>
    <property type="evidence" value="ECO:0007669"/>
    <property type="project" value="UniProtKB-SubCell"/>
</dbReference>
<dbReference type="VEuPathDB" id="FungiDB:AeMF1_014128"/>
<evidence type="ECO:0000256" key="1">
    <source>
        <dbReference type="ARBA" id="ARBA00004340"/>
    </source>
</evidence>
<evidence type="ECO:0000256" key="4">
    <source>
        <dbReference type="SAM" id="MobiDB-lite"/>
    </source>
</evidence>
<reference evidence="6 7" key="1">
    <citation type="submission" date="2019-07" db="EMBL/GenBank/DDBJ databases">
        <title>Genomics analysis of Aphanomyces spp. identifies a new class of oomycete effector associated with host adaptation.</title>
        <authorList>
            <person name="Gaulin E."/>
        </authorList>
    </citation>
    <scope>NUCLEOTIDE SEQUENCE [LARGE SCALE GENOMIC DNA]</scope>
    <source>
        <strain evidence="6 7">ATCC 201684</strain>
    </source>
</reference>
<dbReference type="VEuPathDB" id="FungiDB:AeMF1_008292"/>
<sequence>MFSVKIAGDANVEALQEAIFDKKRYKERYSFDASDLTLYLAKKNGVWLKSDRILKPFLEKGRQENCDYAEMIPNWKLDDDSYFGNDFQPDDKEIHVLVELPTQVAAPSDVILSLPQTTLHRHPERLKRWAAINAMIRQKNQAANDVTTNEDEKTNKKRKHDDRDI</sequence>
<accession>A0A6G0W4P1</accession>
<evidence type="ECO:0000256" key="3">
    <source>
        <dbReference type="ARBA" id="ARBA00022525"/>
    </source>
</evidence>
<evidence type="ECO:0000256" key="2">
    <source>
        <dbReference type="ARBA" id="ARBA00004613"/>
    </source>
</evidence>
<dbReference type="EMBL" id="VJMJ01000346">
    <property type="protein sequence ID" value="KAF0722125.1"/>
    <property type="molecule type" value="Genomic_DNA"/>
</dbReference>
<dbReference type="Pfam" id="PF20147">
    <property type="entry name" value="Crinkler"/>
    <property type="match status" value="1"/>
</dbReference>
<feature type="compositionally biased region" description="Basic residues" evidence="4">
    <location>
        <begin position="155"/>
        <end position="165"/>
    </location>
</feature>
<evidence type="ECO:0000259" key="5">
    <source>
        <dbReference type="Pfam" id="PF20147"/>
    </source>
</evidence>
<dbReference type="InterPro" id="IPR045379">
    <property type="entry name" value="Crinkler_N"/>
</dbReference>
<feature type="domain" description="Crinkler effector protein N-terminal" evidence="5">
    <location>
        <begin position="1"/>
        <end position="99"/>
    </location>
</feature>
<comment type="caution">
    <text evidence="6">The sequence shown here is derived from an EMBL/GenBank/DDBJ whole genome shotgun (WGS) entry which is preliminary data.</text>
</comment>
<keyword evidence="3" id="KW-0964">Secreted</keyword>
<evidence type="ECO:0000313" key="6">
    <source>
        <dbReference type="EMBL" id="KAF0722125.1"/>
    </source>
</evidence>
<keyword evidence="7" id="KW-1185">Reference proteome</keyword>
<organism evidence="6 7">
    <name type="scientific">Aphanomyces euteiches</name>
    <dbReference type="NCBI Taxonomy" id="100861"/>
    <lineage>
        <taxon>Eukaryota</taxon>
        <taxon>Sar</taxon>
        <taxon>Stramenopiles</taxon>
        <taxon>Oomycota</taxon>
        <taxon>Saprolegniomycetes</taxon>
        <taxon>Saprolegniales</taxon>
        <taxon>Verrucalvaceae</taxon>
        <taxon>Aphanomyces</taxon>
    </lineage>
</organism>
<proteinExistence type="predicted"/>
<feature type="region of interest" description="Disordered" evidence="4">
    <location>
        <begin position="140"/>
        <end position="165"/>
    </location>
</feature>
<protein>
    <recommendedName>
        <fullName evidence="5">Crinkler effector protein N-terminal domain-containing protein</fullName>
    </recommendedName>
</protein>
<dbReference type="GO" id="GO:0043657">
    <property type="term" value="C:host cell"/>
    <property type="evidence" value="ECO:0007669"/>
    <property type="project" value="UniProtKB-SubCell"/>
</dbReference>
<name>A0A6G0W4P1_9STRA</name>
<dbReference type="Proteomes" id="UP000481153">
    <property type="component" value="Unassembled WGS sequence"/>
</dbReference>